<evidence type="ECO:0000256" key="3">
    <source>
        <dbReference type="ARBA" id="ARBA00022692"/>
    </source>
</evidence>
<dbReference type="Pfam" id="PF01810">
    <property type="entry name" value="LysE"/>
    <property type="match status" value="1"/>
</dbReference>
<keyword evidence="3 6" id="KW-0812">Transmembrane</keyword>
<evidence type="ECO:0000256" key="5">
    <source>
        <dbReference type="ARBA" id="ARBA00023136"/>
    </source>
</evidence>
<comment type="caution">
    <text evidence="7">The sequence shown here is derived from an EMBL/GenBank/DDBJ whole genome shotgun (WGS) entry which is preliminary data.</text>
</comment>
<dbReference type="EMBL" id="QTUJ01000003">
    <property type="protein sequence ID" value="REF68387.1"/>
    <property type="molecule type" value="Genomic_DNA"/>
</dbReference>
<feature type="transmembrane region" description="Helical" evidence="6">
    <location>
        <begin position="148"/>
        <end position="176"/>
    </location>
</feature>
<dbReference type="GO" id="GO:0015171">
    <property type="term" value="F:amino acid transmembrane transporter activity"/>
    <property type="evidence" value="ECO:0007669"/>
    <property type="project" value="TreeGrafter"/>
</dbReference>
<keyword evidence="4 6" id="KW-1133">Transmembrane helix</keyword>
<evidence type="ECO:0000256" key="4">
    <source>
        <dbReference type="ARBA" id="ARBA00022989"/>
    </source>
</evidence>
<evidence type="ECO:0000256" key="2">
    <source>
        <dbReference type="ARBA" id="ARBA00022475"/>
    </source>
</evidence>
<gene>
    <name evidence="7" type="ORF">BDD41_3430</name>
</gene>
<protein>
    <submittedName>
        <fullName evidence="7">Threonine/homoserine/homoserine lactone efflux protein</fullName>
    </submittedName>
</protein>
<dbReference type="InterPro" id="IPR001123">
    <property type="entry name" value="LeuE-type"/>
</dbReference>
<feature type="transmembrane region" description="Helical" evidence="6">
    <location>
        <begin position="49"/>
        <end position="70"/>
    </location>
</feature>
<comment type="subcellular location">
    <subcellularLocation>
        <location evidence="1">Cell membrane</location>
        <topology evidence="1">Multi-pass membrane protein</topology>
    </subcellularLocation>
</comment>
<dbReference type="Proteomes" id="UP000256941">
    <property type="component" value="Unassembled WGS sequence"/>
</dbReference>
<keyword evidence="5 6" id="KW-0472">Membrane</keyword>
<sequence length="207" mass="21934">MTPDMPTMAAAPTLLALGLYTIVTSVTPGPNNMMVLASGVNFGIRRTLPHIAGISLGFGAMVAIMGLGLGTVFERWPELNTVLRWIGGAYLLYLAWKIARAGAPDAPEGTTARPLGFLGAAAFQWVNPKAWVMALGAVATYLPPHPSWAAVTGVAVLMAAINAPCVGIWAGFGTGLRRFLTDPRRLRAFNLIMATLLVASLWPVFMT</sequence>
<dbReference type="PANTHER" id="PTHR30086:SF20">
    <property type="entry name" value="ARGININE EXPORTER PROTEIN ARGO-RELATED"/>
    <property type="match status" value="1"/>
</dbReference>
<dbReference type="PANTHER" id="PTHR30086">
    <property type="entry name" value="ARGININE EXPORTER PROTEIN ARGO"/>
    <property type="match status" value="1"/>
</dbReference>
<organism evidence="7 8">
    <name type="scientific">Paracoccus versutus</name>
    <name type="common">Thiobacillus versutus</name>
    <dbReference type="NCBI Taxonomy" id="34007"/>
    <lineage>
        <taxon>Bacteria</taxon>
        <taxon>Pseudomonadati</taxon>
        <taxon>Pseudomonadota</taxon>
        <taxon>Alphaproteobacteria</taxon>
        <taxon>Rhodobacterales</taxon>
        <taxon>Paracoccaceae</taxon>
        <taxon>Paracoccus</taxon>
    </lineage>
</organism>
<evidence type="ECO:0000313" key="7">
    <source>
        <dbReference type="EMBL" id="REF68387.1"/>
    </source>
</evidence>
<feature type="transmembrane region" description="Helical" evidence="6">
    <location>
        <begin position="82"/>
        <end position="99"/>
    </location>
</feature>
<feature type="transmembrane region" description="Helical" evidence="6">
    <location>
        <begin position="188"/>
        <end position="205"/>
    </location>
</feature>
<dbReference type="GO" id="GO:0005886">
    <property type="term" value="C:plasma membrane"/>
    <property type="evidence" value="ECO:0007669"/>
    <property type="project" value="UniProtKB-SubCell"/>
</dbReference>
<keyword evidence="2" id="KW-1003">Cell membrane</keyword>
<evidence type="ECO:0000256" key="6">
    <source>
        <dbReference type="SAM" id="Phobius"/>
    </source>
</evidence>
<proteinExistence type="predicted"/>
<reference evidence="7 8" key="1">
    <citation type="submission" date="2018-08" db="EMBL/GenBank/DDBJ databases">
        <title>Genomic Encyclopedia of Archaeal and Bacterial Type Strains, Phase II (KMG-II): from individual species to whole genera.</title>
        <authorList>
            <person name="Goeker M."/>
        </authorList>
    </citation>
    <scope>NUCLEOTIDE SEQUENCE [LARGE SCALE GENOMIC DNA]</scope>
    <source>
        <strain evidence="7 8">DSM 17099</strain>
    </source>
</reference>
<accession>A0A3D9XCT6</accession>
<evidence type="ECO:0000313" key="8">
    <source>
        <dbReference type="Proteomes" id="UP000256941"/>
    </source>
</evidence>
<evidence type="ECO:0000256" key="1">
    <source>
        <dbReference type="ARBA" id="ARBA00004651"/>
    </source>
</evidence>
<dbReference type="RefSeq" id="WP_244295263.1">
    <property type="nucleotide sequence ID" value="NZ_CP038197.1"/>
</dbReference>
<dbReference type="AlphaFoldDB" id="A0A3D9XCT6"/>
<name>A0A3D9XCT6_PARVE</name>
<dbReference type="GO" id="GO:0033228">
    <property type="term" value="P:cysteine export across plasma membrane"/>
    <property type="evidence" value="ECO:0007669"/>
    <property type="project" value="TreeGrafter"/>
</dbReference>